<dbReference type="EMBL" id="NXGJ01000013">
    <property type="protein sequence ID" value="PRM87130.1"/>
    <property type="molecule type" value="Genomic_DNA"/>
</dbReference>
<dbReference type="InterPro" id="IPR005583">
    <property type="entry name" value="YaaA"/>
</dbReference>
<dbReference type="AlphaFoldDB" id="A0A2S9SKM8"/>
<sequence>MFLLIHLLNILIVEYIPDYKLKQGESFYDLKIDKFYNDNFSKELDKYLENDDILDLRAGFYEKFYTIKKPYKTLKFIKDGKVVSHFAKAYRGEILKIIAQNDIKTFEDFMNLELKNLKLEEIKEQKLKTEIVYSII</sequence>
<protein>
    <recommendedName>
        <fullName evidence="3">Peroxide stress protein YaaA</fullName>
    </recommendedName>
</protein>
<evidence type="ECO:0000313" key="2">
    <source>
        <dbReference type="Proteomes" id="UP000239065"/>
    </source>
</evidence>
<comment type="caution">
    <text evidence="1">The sequence shown here is derived from an EMBL/GenBank/DDBJ whole genome shotgun (WGS) entry which is preliminary data.</text>
</comment>
<dbReference type="Pfam" id="PF03883">
    <property type="entry name" value="H2O2_YaaD"/>
    <property type="match status" value="1"/>
</dbReference>
<dbReference type="Proteomes" id="UP000239065">
    <property type="component" value="Unassembled WGS sequence"/>
</dbReference>
<gene>
    <name evidence="1" type="ORF">CJ669_09045</name>
</gene>
<reference evidence="1 2" key="1">
    <citation type="submission" date="2017-09" db="EMBL/GenBank/DDBJ databases">
        <title>Reassesment of A. cryaerophilus.</title>
        <authorList>
            <person name="Perez-Cataluna A."/>
            <person name="Collado L."/>
            <person name="Salgado O."/>
            <person name="Lefinanco V."/>
            <person name="Figueras M.J."/>
        </authorList>
    </citation>
    <scope>NUCLEOTIDE SEQUENCE [LARGE SCALE GENOMIC DNA]</scope>
    <source>
        <strain evidence="1 2">LMG 9861</strain>
    </source>
</reference>
<organism evidence="1 2">
    <name type="scientific">Aliarcobacter cryaerophilus</name>
    <dbReference type="NCBI Taxonomy" id="28198"/>
    <lineage>
        <taxon>Bacteria</taxon>
        <taxon>Pseudomonadati</taxon>
        <taxon>Campylobacterota</taxon>
        <taxon>Epsilonproteobacteria</taxon>
        <taxon>Campylobacterales</taxon>
        <taxon>Arcobacteraceae</taxon>
        <taxon>Aliarcobacter</taxon>
    </lineage>
</organism>
<evidence type="ECO:0000313" key="1">
    <source>
        <dbReference type="EMBL" id="PRM87130.1"/>
    </source>
</evidence>
<accession>A0A2S9SKM8</accession>
<name>A0A2S9SKM8_9BACT</name>
<proteinExistence type="predicted"/>
<evidence type="ECO:0008006" key="3">
    <source>
        <dbReference type="Google" id="ProtNLM"/>
    </source>
</evidence>